<dbReference type="PANTHER" id="PTHR23028">
    <property type="entry name" value="ACETYLTRANSFERASE"/>
    <property type="match status" value="1"/>
</dbReference>
<evidence type="ECO:0000313" key="3">
    <source>
        <dbReference type="EMBL" id="AQQ07814.1"/>
    </source>
</evidence>
<dbReference type="InterPro" id="IPR050879">
    <property type="entry name" value="Acyltransferase_3"/>
</dbReference>
<feature type="transmembrane region" description="Helical" evidence="1">
    <location>
        <begin position="242"/>
        <end position="263"/>
    </location>
</feature>
<evidence type="ECO:0000259" key="2">
    <source>
        <dbReference type="Pfam" id="PF01757"/>
    </source>
</evidence>
<gene>
    <name evidence="3" type="ORF">B0E33_28780</name>
</gene>
<dbReference type="EMBL" id="CP019631">
    <property type="protein sequence ID" value="AQQ07814.1"/>
    <property type="molecule type" value="Genomic_DNA"/>
</dbReference>
<keyword evidence="1" id="KW-0812">Transmembrane</keyword>
<accession>A0ABM6IBC8</accession>
<dbReference type="PANTHER" id="PTHR23028:SF53">
    <property type="entry name" value="ACYL_TRANSF_3 DOMAIN-CONTAINING PROTEIN"/>
    <property type="match status" value="1"/>
</dbReference>
<feature type="transmembrane region" description="Helical" evidence="1">
    <location>
        <begin position="319"/>
        <end position="341"/>
    </location>
</feature>
<evidence type="ECO:0000256" key="1">
    <source>
        <dbReference type="SAM" id="Phobius"/>
    </source>
</evidence>
<sequence>MNSTSPQSSQFNYSVHGLRGVASIMVLVAHILGGTAEHIYNDRPGYVEGIVPFHNFGTSGVMLFFVISGFVILPSVMRYSPSEFALRRLLRLYPLFLVSTLFFAILNGATNRYPELNNLESVLFSLTFLDLFTTTKQVAPNAWSLTYEVMFYTLACMTYFFLTRKMNIVWKIASLAIPVLFTYYYPKALFFLSGAAIYWMYRSEITNGLKYTKTLEAISFFVWVYLASTWDFKFRTYEFYEAYPTIIPAPALLVLATATYFFFAASKDSLTGKLLNNRIMFFFGTISYSFYLVHPYIYFATRQIFSSLGLFGDNIFMSLLIFGAVVFILTSIFSHFSYLILERLPYQIFFGQKIYRNRRVQNA</sequence>
<feature type="transmembrane region" description="Helical" evidence="1">
    <location>
        <begin position="182"/>
        <end position="201"/>
    </location>
</feature>
<feature type="transmembrane region" description="Helical" evidence="1">
    <location>
        <begin position="21"/>
        <end position="40"/>
    </location>
</feature>
<geneLocation type="plasmid" evidence="3 4">
    <name>unnamed1</name>
</geneLocation>
<dbReference type="Proteomes" id="UP000188174">
    <property type="component" value="Plasmid unnamed1"/>
</dbReference>
<keyword evidence="4" id="KW-1185">Reference proteome</keyword>
<protein>
    <recommendedName>
        <fullName evidence="2">Acyltransferase 3 domain-containing protein</fullName>
    </recommendedName>
</protein>
<feature type="transmembrane region" description="Helical" evidence="1">
    <location>
        <begin position="60"/>
        <end position="80"/>
    </location>
</feature>
<dbReference type="InterPro" id="IPR002656">
    <property type="entry name" value="Acyl_transf_3_dom"/>
</dbReference>
<reference evidence="3 4" key="1">
    <citation type="submission" date="2017-02" db="EMBL/GenBank/DDBJ databases">
        <authorList>
            <person name="Jeong S."/>
        </authorList>
    </citation>
    <scope>NUCLEOTIDE SEQUENCE [LARGE SCALE GENOMIC DNA]</scope>
    <source>
        <strain evidence="3 4">RMAR6-6</strain>
        <plasmid evidence="3 4">unnamed1</plasmid>
    </source>
</reference>
<feature type="transmembrane region" description="Helical" evidence="1">
    <location>
        <begin position="275"/>
        <end position="299"/>
    </location>
</feature>
<keyword evidence="1" id="KW-1133">Transmembrane helix</keyword>
<evidence type="ECO:0000313" key="4">
    <source>
        <dbReference type="Proteomes" id="UP000188174"/>
    </source>
</evidence>
<dbReference type="RefSeq" id="WP_077293950.1">
    <property type="nucleotide sequence ID" value="NZ_CP019631.1"/>
</dbReference>
<name>A0ABM6IBC8_9HYPH</name>
<feature type="domain" description="Acyltransferase 3" evidence="2">
    <location>
        <begin position="12"/>
        <end position="331"/>
    </location>
</feature>
<organism evidence="3 4">
    <name type="scientific">Roseibium algicola</name>
    <dbReference type="NCBI Taxonomy" id="2857014"/>
    <lineage>
        <taxon>Bacteria</taxon>
        <taxon>Pseudomonadati</taxon>
        <taxon>Pseudomonadota</taxon>
        <taxon>Alphaproteobacteria</taxon>
        <taxon>Hyphomicrobiales</taxon>
        <taxon>Stappiaceae</taxon>
        <taxon>Roseibium</taxon>
    </lineage>
</organism>
<proteinExistence type="predicted"/>
<keyword evidence="3" id="KW-0614">Plasmid</keyword>
<feature type="transmembrane region" description="Helical" evidence="1">
    <location>
        <begin position="92"/>
        <end position="110"/>
    </location>
</feature>
<keyword evidence="1" id="KW-0472">Membrane</keyword>
<feature type="transmembrane region" description="Helical" evidence="1">
    <location>
        <begin position="213"/>
        <end position="230"/>
    </location>
</feature>
<dbReference type="Pfam" id="PF01757">
    <property type="entry name" value="Acyl_transf_3"/>
    <property type="match status" value="1"/>
</dbReference>
<feature type="transmembrane region" description="Helical" evidence="1">
    <location>
        <begin position="145"/>
        <end position="162"/>
    </location>
</feature>